<dbReference type="InterPro" id="IPR005135">
    <property type="entry name" value="Endo/exonuclease/phosphatase"/>
</dbReference>
<protein>
    <recommendedName>
        <fullName evidence="1">Endonuclease/exonuclease/phosphatase domain-containing protein</fullName>
    </recommendedName>
</protein>
<accession>A0ABR0WP49</accession>
<dbReference type="Gene3D" id="3.60.10.10">
    <property type="entry name" value="Endonuclease/exonuclease/phosphatase"/>
    <property type="match status" value="1"/>
</dbReference>
<evidence type="ECO:0000313" key="3">
    <source>
        <dbReference type="Proteomes" id="UP001318860"/>
    </source>
</evidence>
<dbReference type="SUPFAM" id="SSF56219">
    <property type="entry name" value="DNase I-like"/>
    <property type="match status" value="1"/>
</dbReference>
<reference evidence="2 3" key="1">
    <citation type="journal article" date="2021" name="Comput. Struct. Biotechnol. J.">
        <title>De novo genome assembly of the potent medicinal plant Rehmannia glutinosa using nanopore technology.</title>
        <authorList>
            <person name="Ma L."/>
            <person name="Dong C."/>
            <person name="Song C."/>
            <person name="Wang X."/>
            <person name="Zheng X."/>
            <person name="Niu Y."/>
            <person name="Chen S."/>
            <person name="Feng W."/>
        </authorList>
    </citation>
    <scope>NUCLEOTIDE SEQUENCE [LARGE SCALE GENOMIC DNA]</scope>
    <source>
        <strain evidence="2">DH-2019</strain>
    </source>
</reference>
<dbReference type="InterPro" id="IPR036691">
    <property type="entry name" value="Endo/exonu/phosph_ase_sf"/>
</dbReference>
<proteinExistence type="predicted"/>
<organism evidence="2 3">
    <name type="scientific">Rehmannia glutinosa</name>
    <name type="common">Chinese foxglove</name>
    <dbReference type="NCBI Taxonomy" id="99300"/>
    <lineage>
        <taxon>Eukaryota</taxon>
        <taxon>Viridiplantae</taxon>
        <taxon>Streptophyta</taxon>
        <taxon>Embryophyta</taxon>
        <taxon>Tracheophyta</taxon>
        <taxon>Spermatophyta</taxon>
        <taxon>Magnoliopsida</taxon>
        <taxon>eudicotyledons</taxon>
        <taxon>Gunneridae</taxon>
        <taxon>Pentapetalae</taxon>
        <taxon>asterids</taxon>
        <taxon>lamiids</taxon>
        <taxon>Lamiales</taxon>
        <taxon>Orobanchaceae</taxon>
        <taxon>Rehmannieae</taxon>
        <taxon>Rehmannia</taxon>
    </lineage>
</organism>
<evidence type="ECO:0000313" key="2">
    <source>
        <dbReference type="EMBL" id="KAK6148683.1"/>
    </source>
</evidence>
<comment type="caution">
    <text evidence="2">The sequence shown here is derived from an EMBL/GenBank/DDBJ whole genome shotgun (WGS) entry which is preliminary data.</text>
</comment>
<evidence type="ECO:0000259" key="1">
    <source>
        <dbReference type="Pfam" id="PF03372"/>
    </source>
</evidence>
<dbReference type="EMBL" id="JABTTQ020000010">
    <property type="protein sequence ID" value="KAK6148683.1"/>
    <property type="molecule type" value="Genomic_DNA"/>
</dbReference>
<dbReference type="Pfam" id="PF03372">
    <property type="entry name" value="Exo_endo_phos"/>
    <property type="match status" value="1"/>
</dbReference>
<feature type="domain" description="Endonuclease/exonuclease/phosphatase" evidence="1">
    <location>
        <begin position="6"/>
        <end position="218"/>
    </location>
</feature>
<gene>
    <name evidence="2" type="ORF">DH2020_019595</name>
</gene>
<name>A0ABR0WP49_REHGL</name>
<sequence>MSIKFLTWNVRGIANPGSQRHLHALISRHKLPFVALLEPMTLPDFSFYCRRLGFDDGLSNCSNHIWIMSAARLHFDILVDHAQLLHCRLASALLPQPIYLTFVYAKCDRVARYVLWDTLSEIAISMEGLSWLVSGDFNIFLHDHERIGSITDRSDEMLDFAYMIADCELFDAGCEGPIFTWARGGLQERLDRALYNEQWVDVFTSSVVTHLSRVRSDHAPLLISCQFVPHVPRSSFRCQHMWIRHHNFLQVVKEAWGYSTGCFGMRSLQNKLNRVKRRLKIWNHQTFGNVFDRVRLADEAVSVAQAIYDSDPSPTHRAELYRCVAEYELRLKMEEDFWRQKAVVK</sequence>
<keyword evidence="3" id="KW-1185">Reference proteome</keyword>
<dbReference type="PANTHER" id="PTHR33710:SF71">
    <property type="entry name" value="ENDONUCLEASE_EXONUCLEASE_PHOSPHATASE DOMAIN-CONTAINING PROTEIN"/>
    <property type="match status" value="1"/>
</dbReference>
<dbReference type="PANTHER" id="PTHR33710">
    <property type="entry name" value="BNAC02G09200D PROTEIN"/>
    <property type="match status" value="1"/>
</dbReference>
<dbReference type="Proteomes" id="UP001318860">
    <property type="component" value="Unassembled WGS sequence"/>
</dbReference>